<name>A0ABS8VP32_DATST</name>
<organism evidence="2 3">
    <name type="scientific">Datura stramonium</name>
    <name type="common">Jimsonweed</name>
    <name type="synonym">Common thornapple</name>
    <dbReference type="NCBI Taxonomy" id="4076"/>
    <lineage>
        <taxon>Eukaryota</taxon>
        <taxon>Viridiplantae</taxon>
        <taxon>Streptophyta</taxon>
        <taxon>Embryophyta</taxon>
        <taxon>Tracheophyta</taxon>
        <taxon>Spermatophyta</taxon>
        <taxon>Magnoliopsida</taxon>
        <taxon>eudicotyledons</taxon>
        <taxon>Gunneridae</taxon>
        <taxon>Pentapetalae</taxon>
        <taxon>asterids</taxon>
        <taxon>lamiids</taxon>
        <taxon>Solanales</taxon>
        <taxon>Solanaceae</taxon>
        <taxon>Solanoideae</taxon>
        <taxon>Datureae</taxon>
        <taxon>Datura</taxon>
    </lineage>
</organism>
<sequence>MSVRQEDFFSRTAVRLHSPPKPDKEAPSYEAVKKYNMTPPPPAASAPLQQAQLMARVHNSPPHDLLNIAKRAKMHENQLVRLAKAIPSMIQSAIKKALQPAKDKLTSLCSTVDVLESKVGTLIQEVGATPNTSIH</sequence>
<dbReference type="Proteomes" id="UP000823775">
    <property type="component" value="Unassembled WGS sequence"/>
</dbReference>
<accession>A0ABS8VP32</accession>
<feature type="region of interest" description="Disordered" evidence="1">
    <location>
        <begin position="1"/>
        <end position="46"/>
    </location>
</feature>
<proteinExistence type="predicted"/>
<keyword evidence="3" id="KW-1185">Reference proteome</keyword>
<protein>
    <submittedName>
        <fullName evidence="2">Uncharacterized protein</fullName>
    </submittedName>
</protein>
<evidence type="ECO:0000256" key="1">
    <source>
        <dbReference type="SAM" id="MobiDB-lite"/>
    </source>
</evidence>
<reference evidence="2 3" key="1">
    <citation type="journal article" date="2021" name="BMC Genomics">
        <title>Datura genome reveals duplications of psychoactive alkaloid biosynthetic genes and high mutation rate following tissue culture.</title>
        <authorList>
            <person name="Rajewski A."/>
            <person name="Carter-House D."/>
            <person name="Stajich J."/>
            <person name="Litt A."/>
        </authorList>
    </citation>
    <scope>NUCLEOTIDE SEQUENCE [LARGE SCALE GENOMIC DNA]</scope>
    <source>
        <strain evidence="2">AR-01</strain>
    </source>
</reference>
<dbReference type="EMBL" id="JACEIK010005294">
    <property type="protein sequence ID" value="MCE0481168.1"/>
    <property type="molecule type" value="Genomic_DNA"/>
</dbReference>
<feature type="compositionally biased region" description="Basic and acidic residues" evidence="1">
    <location>
        <begin position="20"/>
        <end position="33"/>
    </location>
</feature>
<comment type="caution">
    <text evidence="2">The sequence shown here is derived from an EMBL/GenBank/DDBJ whole genome shotgun (WGS) entry which is preliminary data.</text>
</comment>
<gene>
    <name evidence="2" type="ORF">HAX54_038667</name>
</gene>
<evidence type="ECO:0000313" key="2">
    <source>
        <dbReference type="EMBL" id="MCE0481168.1"/>
    </source>
</evidence>
<evidence type="ECO:0000313" key="3">
    <source>
        <dbReference type="Proteomes" id="UP000823775"/>
    </source>
</evidence>